<evidence type="ECO:0000256" key="1">
    <source>
        <dbReference type="SAM" id="MobiDB-lite"/>
    </source>
</evidence>
<evidence type="ECO:0000313" key="3">
    <source>
        <dbReference type="EMBL" id="MFC6081175.1"/>
    </source>
</evidence>
<keyword evidence="2" id="KW-1133">Transmembrane helix</keyword>
<organism evidence="3 4">
    <name type="scientific">Sphaerisporangium aureirubrum</name>
    <dbReference type="NCBI Taxonomy" id="1544736"/>
    <lineage>
        <taxon>Bacteria</taxon>
        <taxon>Bacillati</taxon>
        <taxon>Actinomycetota</taxon>
        <taxon>Actinomycetes</taxon>
        <taxon>Streptosporangiales</taxon>
        <taxon>Streptosporangiaceae</taxon>
        <taxon>Sphaerisporangium</taxon>
    </lineage>
</organism>
<keyword evidence="2" id="KW-0472">Membrane</keyword>
<dbReference type="InterPro" id="IPR046739">
    <property type="entry name" value="DUF6789"/>
</dbReference>
<feature type="region of interest" description="Disordered" evidence="1">
    <location>
        <begin position="150"/>
        <end position="171"/>
    </location>
</feature>
<dbReference type="Proteomes" id="UP001596137">
    <property type="component" value="Unassembled WGS sequence"/>
</dbReference>
<sequence length="171" mass="17623">MMTRDLVHGAVSGALATVAMSAAMVAGDQAGMMKGGHPPKHIARAVLPGHKRRPKPGEGVLGAVAHMGFGAAAGALFAMIADGGRARVSRGVAYGLTIWVVSYQGWVPRLGILPPVHRDHPERQTVMAAAHVVYGAALVLALNRLRSRATAKASQPSSPMPLPAGEAIPAH</sequence>
<accession>A0ABW1ND00</accession>
<dbReference type="RefSeq" id="WP_380748718.1">
    <property type="nucleotide sequence ID" value="NZ_JBHSRF010000008.1"/>
</dbReference>
<feature type="transmembrane region" description="Helical" evidence="2">
    <location>
        <begin position="126"/>
        <end position="145"/>
    </location>
</feature>
<feature type="transmembrane region" description="Helical" evidence="2">
    <location>
        <begin position="88"/>
        <end position="106"/>
    </location>
</feature>
<dbReference type="EMBL" id="JBHSRF010000008">
    <property type="protein sequence ID" value="MFC6081175.1"/>
    <property type="molecule type" value="Genomic_DNA"/>
</dbReference>
<protein>
    <submittedName>
        <fullName evidence="3">DUF6789 family protein</fullName>
    </submittedName>
</protein>
<keyword evidence="2" id="KW-0812">Transmembrane</keyword>
<reference evidence="4" key="1">
    <citation type="journal article" date="2019" name="Int. J. Syst. Evol. Microbiol.">
        <title>The Global Catalogue of Microorganisms (GCM) 10K type strain sequencing project: providing services to taxonomists for standard genome sequencing and annotation.</title>
        <authorList>
            <consortium name="The Broad Institute Genomics Platform"/>
            <consortium name="The Broad Institute Genome Sequencing Center for Infectious Disease"/>
            <person name="Wu L."/>
            <person name="Ma J."/>
        </authorList>
    </citation>
    <scope>NUCLEOTIDE SEQUENCE [LARGE SCALE GENOMIC DNA]</scope>
    <source>
        <strain evidence="4">JCM 30346</strain>
    </source>
</reference>
<name>A0ABW1ND00_9ACTN</name>
<keyword evidence="4" id="KW-1185">Reference proteome</keyword>
<feature type="transmembrane region" description="Helical" evidence="2">
    <location>
        <begin position="60"/>
        <end position="81"/>
    </location>
</feature>
<evidence type="ECO:0000256" key="2">
    <source>
        <dbReference type="SAM" id="Phobius"/>
    </source>
</evidence>
<evidence type="ECO:0000313" key="4">
    <source>
        <dbReference type="Proteomes" id="UP001596137"/>
    </source>
</evidence>
<proteinExistence type="predicted"/>
<gene>
    <name evidence="3" type="ORF">ACFP1K_08395</name>
</gene>
<comment type="caution">
    <text evidence="3">The sequence shown here is derived from an EMBL/GenBank/DDBJ whole genome shotgun (WGS) entry which is preliminary data.</text>
</comment>
<dbReference type="Pfam" id="PF20587">
    <property type="entry name" value="DUF6789"/>
    <property type="match status" value="1"/>
</dbReference>